<sequence length="187" mass="20078">MEPQLAADILTSLGELKHSVESLNTSWMTLVASAIVGGLGLAGALGAPAYTEWRRRRNESETLRAALAADIRASIGVIQNRQYLEALQKGPSEGEPGLEVAIPEDAFSMFKSNAGLVGLLSPDDANDIVTFYFLLESVVQDVKPGGVLSKALRAPSVTQQTKDTFQRDALLLEQALAIGERFLARKP</sequence>
<proteinExistence type="predicted"/>
<evidence type="ECO:0000256" key="1">
    <source>
        <dbReference type="SAM" id="Phobius"/>
    </source>
</evidence>
<dbReference type="Proteomes" id="UP000646745">
    <property type="component" value="Unassembled WGS sequence"/>
</dbReference>
<keyword evidence="3" id="KW-1185">Reference proteome</keyword>
<comment type="caution">
    <text evidence="2">The sequence shown here is derived from an EMBL/GenBank/DDBJ whole genome shotgun (WGS) entry which is preliminary data.</text>
</comment>
<keyword evidence="1" id="KW-0812">Transmembrane</keyword>
<feature type="transmembrane region" description="Helical" evidence="1">
    <location>
        <begin position="27"/>
        <end position="50"/>
    </location>
</feature>
<accession>A0ABQ3E685</accession>
<dbReference type="RefSeq" id="WP_189445002.1">
    <property type="nucleotide sequence ID" value="NZ_BMZI01000005.1"/>
</dbReference>
<gene>
    <name evidence="2" type="ORF">GCM10009038_24510</name>
</gene>
<protein>
    <submittedName>
        <fullName evidence="2">Uncharacterized protein</fullName>
    </submittedName>
</protein>
<evidence type="ECO:0000313" key="3">
    <source>
        <dbReference type="Proteomes" id="UP000646745"/>
    </source>
</evidence>
<keyword evidence="1" id="KW-1133">Transmembrane helix</keyword>
<dbReference type="EMBL" id="BMZI01000005">
    <property type="protein sequence ID" value="GHB24526.1"/>
    <property type="molecule type" value="Genomic_DNA"/>
</dbReference>
<name>A0ABQ3E685_9GAMM</name>
<organism evidence="2 3">
    <name type="scientific">Salinicola rhizosphaerae</name>
    <dbReference type="NCBI Taxonomy" id="1443141"/>
    <lineage>
        <taxon>Bacteria</taxon>
        <taxon>Pseudomonadati</taxon>
        <taxon>Pseudomonadota</taxon>
        <taxon>Gammaproteobacteria</taxon>
        <taxon>Oceanospirillales</taxon>
        <taxon>Halomonadaceae</taxon>
        <taxon>Salinicola</taxon>
    </lineage>
</organism>
<keyword evidence="1" id="KW-0472">Membrane</keyword>
<reference evidence="3" key="1">
    <citation type="journal article" date="2019" name="Int. J. Syst. Evol. Microbiol.">
        <title>The Global Catalogue of Microorganisms (GCM) 10K type strain sequencing project: providing services to taxonomists for standard genome sequencing and annotation.</title>
        <authorList>
            <consortium name="The Broad Institute Genomics Platform"/>
            <consortium name="The Broad Institute Genome Sequencing Center for Infectious Disease"/>
            <person name="Wu L."/>
            <person name="Ma J."/>
        </authorList>
    </citation>
    <scope>NUCLEOTIDE SEQUENCE [LARGE SCALE GENOMIC DNA]</scope>
    <source>
        <strain evidence="3">KCTC 32998</strain>
    </source>
</reference>
<evidence type="ECO:0000313" key="2">
    <source>
        <dbReference type="EMBL" id="GHB24526.1"/>
    </source>
</evidence>